<evidence type="ECO:0000256" key="1">
    <source>
        <dbReference type="SAM" id="MobiDB-lite"/>
    </source>
</evidence>
<evidence type="ECO:0000313" key="2">
    <source>
        <dbReference type="Proteomes" id="UP000050741"/>
    </source>
</evidence>
<dbReference type="Proteomes" id="UP000050741">
    <property type="component" value="Unassembled WGS sequence"/>
</dbReference>
<dbReference type="WBParaSite" id="GPLIN_000914200">
    <property type="protein sequence ID" value="GPLIN_000914200"/>
    <property type="gene ID" value="GPLIN_000914200"/>
</dbReference>
<protein>
    <submittedName>
        <fullName evidence="3">Tudor domain-containing protein</fullName>
    </submittedName>
</protein>
<organism evidence="2 3">
    <name type="scientific">Globodera pallida</name>
    <name type="common">Potato cyst nematode worm</name>
    <name type="synonym">Heterodera pallida</name>
    <dbReference type="NCBI Taxonomy" id="36090"/>
    <lineage>
        <taxon>Eukaryota</taxon>
        <taxon>Metazoa</taxon>
        <taxon>Ecdysozoa</taxon>
        <taxon>Nematoda</taxon>
        <taxon>Chromadorea</taxon>
        <taxon>Rhabditida</taxon>
        <taxon>Tylenchina</taxon>
        <taxon>Tylenchomorpha</taxon>
        <taxon>Tylenchoidea</taxon>
        <taxon>Heteroderidae</taxon>
        <taxon>Heteroderinae</taxon>
        <taxon>Globodera</taxon>
    </lineage>
</organism>
<feature type="compositionally biased region" description="Basic residues" evidence="1">
    <location>
        <begin position="8"/>
        <end position="23"/>
    </location>
</feature>
<keyword evidence="2" id="KW-1185">Reference proteome</keyword>
<feature type="compositionally biased region" description="Low complexity" evidence="1">
    <location>
        <begin position="134"/>
        <end position="164"/>
    </location>
</feature>
<sequence length="295" mass="33813">MAPAGATKKARKNKRRRSRKHSTNRMFVNHAPRIRKTVKTEKETVSNQQQQQQQNDEVEEEGGCVPGHQHFVPDSDNDDEEIEVGGGFHQQQQQNGEREEEADGYQPHEEVVPESDDDDEQRLRMEGENEVEEQQQQQQLHPEQNEAAAAASPQHPNNNNNNNPVVEEEEYEIKCVHAVYTHLNGHRAYFIGWTAYRGIFEWVLSVDVQGVEIIADFYKTAAINATLSAVLGKPVCDDLLRSIEKNKNFEKVRSQMEKTKPVRTEVFNIAYAENTPAYIRKKAEKELQAFVSKCM</sequence>
<accession>A0A183C8E6</accession>
<name>A0A183C8E6_GLOPA</name>
<feature type="region of interest" description="Disordered" evidence="1">
    <location>
        <begin position="1"/>
        <end position="164"/>
    </location>
</feature>
<reference evidence="3" key="2">
    <citation type="submission" date="2016-06" db="UniProtKB">
        <authorList>
            <consortium name="WormBaseParasite"/>
        </authorList>
    </citation>
    <scope>IDENTIFICATION</scope>
</reference>
<proteinExistence type="predicted"/>
<evidence type="ECO:0000313" key="3">
    <source>
        <dbReference type="WBParaSite" id="GPLIN_000914200"/>
    </source>
</evidence>
<dbReference type="AlphaFoldDB" id="A0A183C8E6"/>
<reference evidence="2" key="1">
    <citation type="submission" date="2014-05" db="EMBL/GenBank/DDBJ databases">
        <title>The genome and life-stage specific transcriptomes of Globodera pallida elucidate key aspects of plant parasitism by a cyst nematode.</title>
        <authorList>
            <person name="Cotton J.A."/>
            <person name="Lilley C.J."/>
            <person name="Jones L.M."/>
            <person name="Kikuchi T."/>
            <person name="Reid A.J."/>
            <person name="Thorpe P."/>
            <person name="Tsai I.J."/>
            <person name="Beasley H."/>
            <person name="Blok V."/>
            <person name="Cock P.J.A."/>
            <person name="Van den Akker S.E."/>
            <person name="Holroyd N."/>
            <person name="Hunt M."/>
            <person name="Mantelin S."/>
            <person name="Naghra H."/>
            <person name="Pain A."/>
            <person name="Palomares-Rius J.E."/>
            <person name="Zarowiecki M."/>
            <person name="Berriman M."/>
            <person name="Jones J.T."/>
            <person name="Urwin P.E."/>
        </authorList>
    </citation>
    <scope>NUCLEOTIDE SEQUENCE [LARGE SCALE GENOMIC DNA]</scope>
    <source>
        <strain evidence="2">Lindley</strain>
    </source>
</reference>